<dbReference type="PANTHER" id="PTHR47829:SF1">
    <property type="entry name" value="HAD FAMILY PHOSPHATASE"/>
    <property type="match status" value="1"/>
</dbReference>
<dbReference type="AlphaFoldDB" id="A0A1G5Z081"/>
<dbReference type="Gene3D" id="3.90.1200.10">
    <property type="match status" value="1"/>
</dbReference>
<dbReference type="Gene3D" id="3.30.200.20">
    <property type="entry name" value="Phosphorylase Kinase, domain 1"/>
    <property type="match status" value="1"/>
</dbReference>
<evidence type="ECO:0000313" key="2">
    <source>
        <dbReference type="EMBL" id="SDA88134.1"/>
    </source>
</evidence>
<dbReference type="STRING" id="279824.SAMN03080617_03045"/>
<evidence type="ECO:0000313" key="3">
    <source>
        <dbReference type="Proteomes" id="UP000198756"/>
    </source>
</evidence>
<dbReference type="CDD" id="cd05154">
    <property type="entry name" value="ACAD10_11_N-like"/>
    <property type="match status" value="1"/>
</dbReference>
<evidence type="ECO:0000259" key="1">
    <source>
        <dbReference type="Pfam" id="PF01636"/>
    </source>
</evidence>
<dbReference type="PANTHER" id="PTHR47829">
    <property type="entry name" value="HYDROLASE, PUTATIVE (AFU_ORTHOLOGUE AFUA_1G12880)-RELATED"/>
    <property type="match status" value="1"/>
</dbReference>
<protein>
    <submittedName>
        <fullName evidence="2">Predicted kinase, aminoglycoside phosphotransferase (APT) family</fullName>
    </submittedName>
</protein>
<dbReference type="GO" id="GO:0004672">
    <property type="term" value="F:protein kinase activity"/>
    <property type="evidence" value="ECO:0007669"/>
    <property type="project" value="InterPro"/>
</dbReference>
<reference evidence="3" key="1">
    <citation type="submission" date="2016-10" db="EMBL/GenBank/DDBJ databases">
        <authorList>
            <person name="Varghese N."/>
            <person name="Submissions S."/>
        </authorList>
    </citation>
    <scope>NUCLEOTIDE SEQUENCE [LARGE SCALE GENOMIC DNA]</scope>
    <source>
        <strain evidence="3">DSM 22703</strain>
    </source>
</reference>
<keyword evidence="2" id="KW-0418">Kinase</keyword>
<dbReference type="Proteomes" id="UP000198756">
    <property type="component" value="Unassembled WGS sequence"/>
</dbReference>
<dbReference type="EMBL" id="FMXE01000023">
    <property type="protein sequence ID" value="SDA88134.1"/>
    <property type="molecule type" value="Genomic_DNA"/>
</dbReference>
<feature type="domain" description="Aminoglycoside phosphotransferase" evidence="1">
    <location>
        <begin position="26"/>
        <end position="259"/>
    </location>
</feature>
<keyword evidence="3" id="KW-1185">Reference proteome</keyword>
<organism evidence="2 3">
    <name type="scientific">Algoriphagus alkaliphilus</name>
    <dbReference type="NCBI Taxonomy" id="279824"/>
    <lineage>
        <taxon>Bacteria</taxon>
        <taxon>Pseudomonadati</taxon>
        <taxon>Bacteroidota</taxon>
        <taxon>Cytophagia</taxon>
        <taxon>Cytophagales</taxon>
        <taxon>Cyclobacteriaceae</taxon>
        <taxon>Algoriphagus</taxon>
    </lineage>
</organism>
<keyword evidence="2" id="KW-0808">Transferase</keyword>
<sequence length="342" mass="38985">MDKSLDFSGLKTYLLKTLSLDSNAMEITQISGGFSNLTFLIQTPEGKFAMRRAPFGNKISKAHDMVRECHVLEALQKAGYQKAPKPLALYRGENFDQAPLLVMEFVEGVILRNKPNPDFTLNEIEFRRLSENTIDSLVELHLLELKESGLSDLGKPEGYVERQVLGWSERYFKAKTNELPEMEKVAEWLKLNIPQTKNIGFLHNDYKYDNLMLDFEQKTEIKAVLDWEMATVGDPLMDLGTSLAYWAQADDPNILKMFNMTHLSGNMTRAEVIAYYGSRTSFDLTNILFYYVFGLFKVGVIAQQIYKRYTQGFANDPRFAGLIHVVKAAGKMAEKSILTEKI</sequence>
<dbReference type="Pfam" id="PF01636">
    <property type="entry name" value="APH"/>
    <property type="match status" value="1"/>
</dbReference>
<accession>A0A1G5Z081</accession>
<dbReference type="InterPro" id="IPR052898">
    <property type="entry name" value="ACAD10-like"/>
</dbReference>
<name>A0A1G5Z081_9BACT</name>
<dbReference type="InterPro" id="IPR008271">
    <property type="entry name" value="Ser/Thr_kinase_AS"/>
</dbReference>
<dbReference type="OrthoDB" id="3806873at2"/>
<dbReference type="InterPro" id="IPR041726">
    <property type="entry name" value="ACAD10_11_N"/>
</dbReference>
<dbReference type="InterPro" id="IPR002575">
    <property type="entry name" value="Aminoglycoside_PTrfase"/>
</dbReference>
<dbReference type="PROSITE" id="PS00108">
    <property type="entry name" value="PROTEIN_KINASE_ST"/>
    <property type="match status" value="1"/>
</dbReference>
<dbReference type="RefSeq" id="WP_092731460.1">
    <property type="nucleotide sequence ID" value="NZ_FMXE01000023.1"/>
</dbReference>
<dbReference type="InterPro" id="IPR011009">
    <property type="entry name" value="Kinase-like_dom_sf"/>
</dbReference>
<proteinExistence type="predicted"/>
<gene>
    <name evidence="2" type="ORF">SAMN03080617_03045</name>
</gene>
<dbReference type="SUPFAM" id="SSF56112">
    <property type="entry name" value="Protein kinase-like (PK-like)"/>
    <property type="match status" value="1"/>
</dbReference>